<dbReference type="RefSeq" id="WP_155222925.1">
    <property type="nucleotide sequence ID" value="NZ_JADPFQ010000032.1"/>
</dbReference>
<reference evidence="1 2" key="1">
    <citation type="journal article" date="2019" name="Nat. Med.">
        <title>A library of human gut bacterial isolates paired with longitudinal multiomics data enables mechanistic microbiome research.</title>
        <authorList>
            <person name="Poyet M."/>
            <person name="Groussin M."/>
            <person name="Gibbons S.M."/>
            <person name="Avila-Pacheco J."/>
            <person name="Jiang X."/>
            <person name="Kearney S.M."/>
            <person name="Perrotta A.R."/>
            <person name="Berdy B."/>
            <person name="Zhao S."/>
            <person name="Lieberman T.D."/>
            <person name="Swanson P.K."/>
            <person name="Smith M."/>
            <person name="Roesemann S."/>
            <person name="Alexander J.E."/>
            <person name="Rich S.A."/>
            <person name="Livny J."/>
            <person name="Vlamakis H."/>
            <person name="Clish C."/>
            <person name="Bullock K."/>
            <person name="Deik A."/>
            <person name="Scott J."/>
            <person name="Pierce K.A."/>
            <person name="Xavier R.J."/>
            <person name="Alm E.J."/>
        </authorList>
    </citation>
    <scope>NUCLEOTIDE SEQUENCE [LARGE SCALE GENOMIC DNA]</scope>
    <source>
        <strain evidence="1 2">BIOML-A198</strain>
    </source>
</reference>
<organism evidence="1 2">
    <name type="scientific">Turicibacter sanguinis</name>
    <dbReference type="NCBI Taxonomy" id="154288"/>
    <lineage>
        <taxon>Bacteria</taxon>
        <taxon>Bacillati</taxon>
        <taxon>Bacillota</taxon>
        <taxon>Erysipelotrichia</taxon>
        <taxon>Erysipelotrichales</taxon>
        <taxon>Turicibacteraceae</taxon>
        <taxon>Turicibacter</taxon>
    </lineage>
</organism>
<dbReference type="AlphaFoldDB" id="A0A9X4XE92"/>
<name>A0A9X4XE92_9FIRM</name>
<evidence type="ECO:0000313" key="1">
    <source>
        <dbReference type="EMBL" id="MTK21671.1"/>
    </source>
</evidence>
<protein>
    <submittedName>
        <fullName evidence="1">Uncharacterized protein</fullName>
    </submittedName>
</protein>
<sequence length="333" mass="39455">MDNKFGKDLSLNEFLSKTGYKRSSFYDRLDDMYGEKGAYKIPQYKFKKIGRKLGEREDQKKGDNDFLFKKEWADLAVVLTRMYKNNPMYSKASSYKKMNLDKFQAFNAYCLNEIENLNDNHKNEVKTHPIYGAMIMEKIMLERVQEQMNVLFRYLSDSSIEQRTIVFQHLDISISQLLLECFLIGENTKSTIKHDANEFQKFFLGDFMYTFMDLFIAELLAKEVDEEFINEKREFIENYAEKNIETTSISMEQYIEKREKQAREIAMNTPTFDLLLEGYVAKHNLSDSQKVVLYDFAKQLEEYRLQYGKQVSDCKETVSHVFSVMNAEILRRN</sequence>
<comment type="caution">
    <text evidence="1">The sequence shown here is derived from an EMBL/GenBank/DDBJ whole genome shotgun (WGS) entry which is preliminary data.</text>
</comment>
<proteinExistence type="predicted"/>
<accession>A0A9X4XE92</accession>
<dbReference type="Proteomes" id="UP000487649">
    <property type="component" value="Unassembled WGS sequence"/>
</dbReference>
<evidence type="ECO:0000313" key="2">
    <source>
        <dbReference type="Proteomes" id="UP000487649"/>
    </source>
</evidence>
<dbReference type="EMBL" id="WMQE01000020">
    <property type="protein sequence ID" value="MTK21671.1"/>
    <property type="molecule type" value="Genomic_DNA"/>
</dbReference>
<gene>
    <name evidence="1" type="ORF">GMA92_09590</name>
</gene>